<proteinExistence type="predicted"/>
<sequence length="346" mass="38452">MPSLDFLTVDVFTQTRYLGNPLAIVKVPKDATPPTQEQKLTIAREFNLSETVFLHDAIDCDNEVPQWQVDIFTIDQELPFAGHPTIGTAVHVLSNIAASQSDNQPVKGRFKVKAGIIELEYADGIAKAVIPHNQHVHRSEQKELQAVISATWPALQPHLDRWEAATAMGNEAFGFLGPSLLDIDIVSPVRGMTFLLIQLHNLEALAAVQPYNGALPLKRDSGWDTGPCFAMFYVEERQAEDADGTTVLRTRMMAGSFEDPATGSASCALAAYLAQKEDWSQIPFWIKKQRGLPNFRKFRMVQGVEMGRRSEIGVEVKLDGEGRDRRVEEVKLIGSAVRVMEGKVHY</sequence>
<protein>
    <submittedName>
        <fullName evidence="1">Uncharacterized protein</fullName>
    </submittedName>
</protein>
<organism evidence="1 2">
    <name type="scientific">Zalaria obscura</name>
    <dbReference type="NCBI Taxonomy" id="2024903"/>
    <lineage>
        <taxon>Eukaryota</taxon>
        <taxon>Fungi</taxon>
        <taxon>Dikarya</taxon>
        <taxon>Ascomycota</taxon>
        <taxon>Pezizomycotina</taxon>
        <taxon>Dothideomycetes</taxon>
        <taxon>Dothideomycetidae</taxon>
        <taxon>Dothideales</taxon>
        <taxon>Zalariaceae</taxon>
        <taxon>Zalaria</taxon>
    </lineage>
</organism>
<evidence type="ECO:0000313" key="2">
    <source>
        <dbReference type="Proteomes" id="UP001320706"/>
    </source>
</evidence>
<evidence type="ECO:0000313" key="1">
    <source>
        <dbReference type="EMBL" id="KAK8206834.1"/>
    </source>
</evidence>
<dbReference type="EMBL" id="JAMKPW020000022">
    <property type="protein sequence ID" value="KAK8206834.1"/>
    <property type="molecule type" value="Genomic_DNA"/>
</dbReference>
<reference evidence="1" key="1">
    <citation type="submission" date="2024-02" db="EMBL/GenBank/DDBJ databases">
        <title>Metagenome Assembled Genome of Zalaria obscura JY119.</title>
        <authorList>
            <person name="Vighnesh L."/>
            <person name="Jagadeeshwari U."/>
            <person name="Venkata Ramana C."/>
            <person name="Sasikala C."/>
        </authorList>
    </citation>
    <scope>NUCLEOTIDE SEQUENCE</scope>
    <source>
        <strain evidence="1">JY119</strain>
    </source>
</reference>
<name>A0ACC3SCN4_9PEZI</name>
<dbReference type="Proteomes" id="UP001320706">
    <property type="component" value="Unassembled WGS sequence"/>
</dbReference>
<accession>A0ACC3SCN4</accession>
<keyword evidence="2" id="KW-1185">Reference proteome</keyword>
<gene>
    <name evidence="1" type="ORF">M8818_004669</name>
</gene>
<comment type="caution">
    <text evidence="1">The sequence shown here is derived from an EMBL/GenBank/DDBJ whole genome shotgun (WGS) entry which is preliminary data.</text>
</comment>